<evidence type="ECO:0000313" key="1">
    <source>
        <dbReference type="EMBL" id="SEB03669.1"/>
    </source>
</evidence>
<dbReference type="STRING" id="150146.SAMN05443667_11648"/>
<dbReference type="EMBL" id="FNRD01000016">
    <property type="protein sequence ID" value="SEB03669.1"/>
    <property type="molecule type" value="Genomic_DNA"/>
</dbReference>
<dbReference type="AlphaFoldDB" id="A0A1H4G242"/>
<proteinExistence type="predicted"/>
<reference evidence="2" key="1">
    <citation type="submission" date="2016-10" db="EMBL/GenBank/DDBJ databases">
        <authorList>
            <person name="Varghese N."/>
            <person name="Submissions S."/>
        </authorList>
    </citation>
    <scope>NUCLEOTIDE SEQUENCE [LARGE SCALE GENOMIC DNA]</scope>
    <source>
        <strain evidence="2">DSM 22376</strain>
    </source>
</reference>
<protein>
    <submittedName>
        <fullName evidence="1">Uncharacterized protein</fullName>
    </submittedName>
</protein>
<gene>
    <name evidence="1" type="ORF">SAMN05443667_11648</name>
</gene>
<keyword evidence="2" id="KW-1185">Reference proteome</keyword>
<organism evidence="1 2">
    <name type="scientific">Flavobacterium gillisiae</name>
    <dbReference type="NCBI Taxonomy" id="150146"/>
    <lineage>
        <taxon>Bacteria</taxon>
        <taxon>Pseudomonadati</taxon>
        <taxon>Bacteroidota</taxon>
        <taxon>Flavobacteriia</taxon>
        <taxon>Flavobacteriales</taxon>
        <taxon>Flavobacteriaceae</taxon>
        <taxon>Flavobacterium</taxon>
    </lineage>
</organism>
<sequence>MKNANKRSEGHLMNSLLIYMEDPRLNVWHLALLLAIISLGYKQGQMQNIKVSRSKIMALSHINTIPTYHKYFKELQNLGYIEYFPSYHPGVRSEVYLKGKKVAP</sequence>
<accession>A0A1H4G242</accession>
<evidence type="ECO:0000313" key="2">
    <source>
        <dbReference type="Proteomes" id="UP000198951"/>
    </source>
</evidence>
<dbReference type="Proteomes" id="UP000198951">
    <property type="component" value="Unassembled WGS sequence"/>
</dbReference>
<name>A0A1H4G242_9FLAO</name>
<dbReference type="RefSeq" id="WP_245712103.1">
    <property type="nucleotide sequence ID" value="NZ_FNRD01000016.1"/>
</dbReference>